<dbReference type="GeneID" id="115890049"/>
<organism evidence="6 7">
    <name type="scientific">Sitophilus oryzae</name>
    <name type="common">Rice weevil</name>
    <name type="synonym">Curculio oryzae</name>
    <dbReference type="NCBI Taxonomy" id="7048"/>
    <lineage>
        <taxon>Eukaryota</taxon>
        <taxon>Metazoa</taxon>
        <taxon>Ecdysozoa</taxon>
        <taxon>Arthropoda</taxon>
        <taxon>Hexapoda</taxon>
        <taxon>Insecta</taxon>
        <taxon>Pterygota</taxon>
        <taxon>Neoptera</taxon>
        <taxon>Endopterygota</taxon>
        <taxon>Coleoptera</taxon>
        <taxon>Polyphaga</taxon>
        <taxon>Cucujiformia</taxon>
        <taxon>Curculionidae</taxon>
        <taxon>Dryophthorinae</taxon>
        <taxon>Sitophilus</taxon>
    </lineage>
</organism>
<dbReference type="InParanoid" id="A0A6J2YRV8"/>
<dbReference type="FunCoup" id="A0A6J2YRV8">
    <property type="interactions" value="25"/>
</dbReference>
<protein>
    <submittedName>
        <fullName evidence="7">Uncharacterized protein LOC115890049</fullName>
    </submittedName>
</protein>
<dbReference type="AlphaFoldDB" id="A0A6J2YRV8"/>
<keyword evidence="6" id="KW-1185">Reference proteome</keyword>
<evidence type="ECO:0000256" key="5">
    <source>
        <dbReference type="SAM" id="Phobius"/>
    </source>
</evidence>
<reference evidence="7" key="1">
    <citation type="submission" date="2025-08" db="UniProtKB">
        <authorList>
            <consortium name="RefSeq"/>
        </authorList>
    </citation>
    <scope>IDENTIFICATION</scope>
    <source>
        <tissue evidence="7">Gonads</tissue>
    </source>
</reference>
<dbReference type="PANTHER" id="PTHR21419:SF29">
    <property type="entry name" value="LD24894P"/>
    <property type="match status" value="1"/>
</dbReference>
<dbReference type="OrthoDB" id="6364780at2759"/>
<dbReference type="Proteomes" id="UP000504635">
    <property type="component" value="Unplaced"/>
</dbReference>
<dbReference type="InterPro" id="IPR045232">
    <property type="entry name" value="FAM234"/>
</dbReference>
<dbReference type="GO" id="GO:0016020">
    <property type="term" value="C:membrane"/>
    <property type="evidence" value="ECO:0007669"/>
    <property type="project" value="UniProtKB-SubCell"/>
</dbReference>
<keyword evidence="4 5" id="KW-0472">Membrane</keyword>
<dbReference type="PANTHER" id="PTHR21419">
    <property type="match status" value="1"/>
</dbReference>
<accession>A0A6J2YRV8</accession>
<evidence type="ECO:0000313" key="6">
    <source>
        <dbReference type="Proteomes" id="UP000504635"/>
    </source>
</evidence>
<evidence type="ECO:0000256" key="3">
    <source>
        <dbReference type="ARBA" id="ARBA00022989"/>
    </source>
</evidence>
<keyword evidence="3 5" id="KW-1133">Transmembrane helix</keyword>
<comment type="subcellular location">
    <subcellularLocation>
        <location evidence="1">Membrane</location>
        <topology evidence="1">Single-pass membrane protein</topology>
    </subcellularLocation>
</comment>
<proteinExistence type="predicted"/>
<keyword evidence="2 5" id="KW-0812">Transmembrane</keyword>
<sequence>MKMAHSMQGIYAPLPQSISDSDSEKEISMEPLCTSYEPKNKFENIYRQNGHGMHLEDDIVKIKRGASKMSAARKVAFGCSIILCFLPIIIFLWVLPCTELHTCPVKISNWEYQQEEIELKGPIMLVGGLYKSNYNLAIMYKGSFNSPKSLKHGVISFMGLTGSVAWDLQQVVEPYKINCQIIDSNMDGTLDCLIIDKTGLKVIETIAGQALWHAHSSEEKTLVRNLDMPIPLPDLNNDGVIELLSIYEKTSFLVISGNTGRALAKIQVPSCGHIKEIHFSAEDNQICVYHCMNTSIETYQVSLSEIEKSFSNPQYIINVTPLTEEITEHDYVAGNRRLRVNNGPDCPKCHCVMTLYDDKNQVLKTWPFNNAFIMKPKPFSFKPSQAKKLQLKGHLSGFIVKIWEWSEHYRKLRPLQRVNKRSVQYHNETFFSTEVSERVILITSNETDVQVINASFTEINQICRTDETNCQPDVNNQVDSLLIADVEHDSSTELVNFYSSYVRRDEDWHLVSFVKVLRLEEELPKLYSAK</sequence>
<evidence type="ECO:0000256" key="4">
    <source>
        <dbReference type="ARBA" id="ARBA00023136"/>
    </source>
</evidence>
<feature type="transmembrane region" description="Helical" evidence="5">
    <location>
        <begin position="75"/>
        <end position="95"/>
    </location>
</feature>
<dbReference type="RefSeq" id="XP_030766019.1">
    <property type="nucleotide sequence ID" value="XM_030910159.1"/>
</dbReference>
<gene>
    <name evidence="7" type="primary">LOC115890049</name>
</gene>
<evidence type="ECO:0000313" key="7">
    <source>
        <dbReference type="RefSeq" id="XP_030766019.1"/>
    </source>
</evidence>
<evidence type="ECO:0000256" key="1">
    <source>
        <dbReference type="ARBA" id="ARBA00004167"/>
    </source>
</evidence>
<evidence type="ECO:0000256" key="2">
    <source>
        <dbReference type="ARBA" id="ARBA00022692"/>
    </source>
</evidence>
<dbReference type="KEGG" id="soy:115890049"/>
<name>A0A6J2YRV8_SITOR</name>